<proteinExistence type="predicted"/>
<dbReference type="EMBL" id="CP069114">
    <property type="protein sequence ID" value="QSS64502.1"/>
    <property type="molecule type" value="Genomic_DNA"/>
</dbReference>
<name>A0A8A1MIV5_AJECA</name>
<dbReference type="OrthoDB" id="10541876at2759"/>
<evidence type="ECO:0000256" key="1">
    <source>
        <dbReference type="SAM" id="MobiDB-lite"/>
    </source>
</evidence>
<gene>
    <name evidence="2" type="ORF">I7I51_01570</name>
</gene>
<evidence type="ECO:0000313" key="3">
    <source>
        <dbReference type="Proteomes" id="UP000663671"/>
    </source>
</evidence>
<feature type="region of interest" description="Disordered" evidence="1">
    <location>
        <begin position="112"/>
        <end position="141"/>
    </location>
</feature>
<evidence type="ECO:0000313" key="2">
    <source>
        <dbReference type="EMBL" id="QSS64502.1"/>
    </source>
</evidence>
<feature type="compositionally biased region" description="Polar residues" evidence="1">
    <location>
        <begin position="117"/>
        <end position="131"/>
    </location>
</feature>
<dbReference type="VEuPathDB" id="FungiDB:I7I51_01570"/>
<accession>A0A8A1MIV5</accession>
<reference evidence="2" key="1">
    <citation type="submission" date="2021-01" db="EMBL/GenBank/DDBJ databases">
        <title>Chromosome-level genome assembly of a human fungal pathogen reveals clustering of transcriptionally co-regulated genes.</title>
        <authorList>
            <person name="Voorhies M."/>
            <person name="Cohen S."/>
            <person name="Shea T.P."/>
            <person name="Petrus S."/>
            <person name="Munoz J.F."/>
            <person name="Poplawski S."/>
            <person name="Goldman W.E."/>
            <person name="Michael T."/>
            <person name="Cuomo C.A."/>
            <person name="Sil A."/>
            <person name="Beyhan S."/>
        </authorList>
    </citation>
    <scope>NUCLEOTIDE SEQUENCE</scope>
    <source>
        <strain evidence="2">WU24</strain>
    </source>
</reference>
<sequence>MGTSYEYQQASKCAPGQVIIEPRRPLSVQRFFPAKYELLLPDSLETGQDVNCVYVFTTGLSKTLASSVLPESTLQKQPIEFLNHDISEQRESTLYRCLPTAFTLRIMSSSKDRAPSDTATLTGTGENSSGTQGTGIRRQLGRKVQESFVQLASRGGGDKAFSIQKQPILKFSD</sequence>
<organism evidence="2 3">
    <name type="scientific">Ajellomyces capsulatus</name>
    <name type="common">Darling's disease fungus</name>
    <name type="synonym">Histoplasma capsulatum</name>
    <dbReference type="NCBI Taxonomy" id="5037"/>
    <lineage>
        <taxon>Eukaryota</taxon>
        <taxon>Fungi</taxon>
        <taxon>Dikarya</taxon>
        <taxon>Ascomycota</taxon>
        <taxon>Pezizomycotina</taxon>
        <taxon>Eurotiomycetes</taxon>
        <taxon>Eurotiomycetidae</taxon>
        <taxon>Onygenales</taxon>
        <taxon>Ajellomycetaceae</taxon>
        <taxon>Histoplasma</taxon>
    </lineage>
</organism>
<dbReference type="AlphaFoldDB" id="A0A8A1MIV5"/>
<dbReference type="Proteomes" id="UP000663671">
    <property type="component" value="Chromosome 1"/>
</dbReference>
<protein>
    <submittedName>
        <fullName evidence="2">Uncharacterized protein</fullName>
    </submittedName>
</protein>